<proteinExistence type="predicted"/>
<sequence>MTTPITFKEACEALDRAAEALRRTGSLFHVIAHARQSGLEDLLNTLDLAEIGIHISGEVAEQTQDWADLFRPPRAKADEVSR</sequence>
<accession>A0A6N0JN95</accession>
<reference evidence="1 2" key="1">
    <citation type="submission" date="2020-05" db="EMBL/GenBank/DDBJ databases">
        <title>FDA dAtabase for Regulatory Grade micrObial Sequences (FDA-ARGOS): Supporting development and validation of Infectious Disease Dx tests.</title>
        <authorList>
            <person name="Sproer C."/>
            <person name="Gronow S."/>
            <person name="Severitt S."/>
            <person name="Schroder I."/>
            <person name="Tallon L."/>
            <person name="Sadzewicz L."/>
            <person name="Zhao X."/>
            <person name="Vavikolanu K."/>
            <person name="Mehta A."/>
            <person name="Aluvathingal J."/>
            <person name="Nadendla S."/>
            <person name="Myers T."/>
            <person name="Yan Y."/>
            <person name="Sichtig H."/>
        </authorList>
    </citation>
    <scope>NUCLEOTIDE SEQUENCE [LARGE SCALE GENOMIC DNA]</scope>
    <source>
        <strain evidence="1 2">FDAARGOS_787</strain>
    </source>
</reference>
<dbReference type="AlphaFoldDB" id="A0A6N0JN95"/>
<name>A0A6N0JN95_ACHDE</name>
<dbReference type="RefSeq" id="WP_174716730.1">
    <property type="nucleotide sequence ID" value="NZ_CP054569.1"/>
</dbReference>
<dbReference type="EMBL" id="CP054569">
    <property type="protein sequence ID" value="QKQ48517.1"/>
    <property type="molecule type" value="Genomic_DNA"/>
</dbReference>
<protein>
    <submittedName>
        <fullName evidence="1">Uncharacterized protein</fullName>
    </submittedName>
</protein>
<gene>
    <name evidence="1" type="ORF">FOC81_18185</name>
</gene>
<organism evidence="1 2">
    <name type="scientific">Achromobacter denitrificans</name>
    <name type="common">Alcaligenes denitrificans</name>
    <dbReference type="NCBI Taxonomy" id="32002"/>
    <lineage>
        <taxon>Bacteria</taxon>
        <taxon>Pseudomonadati</taxon>
        <taxon>Pseudomonadota</taxon>
        <taxon>Betaproteobacteria</taxon>
        <taxon>Burkholderiales</taxon>
        <taxon>Alcaligenaceae</taxon>
        <taxon>Achromobacter</taxon>
    </lineage>
</organism>
<dbReference type="Proteomes" id="UP000509782">
    <property type="component" value="Chromosome"/>
</dbReference>
<evidence type="ECO:0000313" key="1">
    <source>
        <dbReference type="EMBL" id="QKQ48517.1"/>
    </source>
</evidence>
<evidence type="ECO:0000313" key="2">
    <source>
        <dbReference type="Proteomes" id="UP000509782"/>
    </source>
</evidence>